<evidence type="ECO:0000313" key="5">
    <source>
        <dbReference type="Proteomes" id="UP001108240"/>
    </source>
</evidence>
<dbReference type="PROSITE" id="PS51419">
    <property type="entry name" value="RAB"/>
    <property type="match status" value="1"/>
</dbReference>
<dbReference type="PROSITE" id="PS51420">
    <property type="entry name" value="RHO"/>
    <property type="match status" value="1"/>
</dbReference>
<dbReference type="AlphaFoldDB" id="A0A9J8CS86"/>
<dbReference type="Pfam" id="PF00071">
    <property type="entry name" value="Ras"/>
    <property type="match status" value="1"/>
</dbReference>
<sequence>MEGQCSRCKIVVVGDTQCGKTALLHVFAKDSYPEGLVALECKWIDWIERFLLGTEAFTARDAEVRLPGTRNYMPTVFENYTASFEIDKQRIELNMWDTSGSSYYDNVRPLAYPDCDAVLICFDISRPETLDSIPKKWQVEAQEYCPNAKLVLVGCKLDMRTDVSTLRELSKQRLIPVTHEQGSLRARELGAVAYVECSSRMCVNSVRDVFHITTLVSVRREAIPSLKRSSSRRALKRITNQPLPPVSSQATPLEPTPTLREDRAKSCTIM</sequence>
<dbReference type="SUPFAM" id="SSF52540">
    <property type="entry name" value="P-loop containing nucleoside triphosphate hydrolases"/>
    <property type="match status" value="1"/>
</dbReference>
<reference evidence="4" key="1">
    <citation type="submission" date="2025-08" db="UniProtKB">
        <authorList>
            <consortium name="Ensembl"/>
        </authorList>
    </citation>
    <scope>IDENTIFICATION</scope>
</reference>
<dbReference type="PROSITE" id="PS51421">
    <property type="entry name" value="RAS"/>
    <property type="match status" value="1"/>
</dbReference>
<protein>
    <submittedName>
        <fullName evidence="4">Rho family GTPase 2</fullName>
    </submittedName>
</protein>
<keyword evidence="2" id="KW-0342">GTP-binding</keyword>
<feature type="compositionally biased region" description="Basic and acidic residues" evidence="3">
    <location>
        <begin position="259"/>
        <end position="270"/>
    </location>
</feature>
<feature type="region of interest" description="Disordered" evidence="3">
    <location>
        <begin position="229"/>
        <end position="270"/>
    </location>
</feature>
<evidence type="ECO:0000256" key="3">
    <source>
        <dbReference type="SAM" id="MobiDB-lite"/>
    </source>
</evidence>
<proteinExistence type="predicted"/>
<dbReference type="InterPro" id="IPR027417">
    <property type="entry name" value="P-loop_NTPase"/>
</dbReference>
<dbReference type="SMART" id="SM00174">
    <property type="entry name" value="RHO"/>
    <property type="match status" value="1"/>
</dbReference>
<dbReference type="GO" id="GO:0005525">
    <property type="term" value="F:GTP binding"/>
    <property type="evidence" value="ECO:0007669"/>
    <property type="project" value="UniProtKB-KW"/>
</dbReference>
<dbReference type="NCBIfam" id="TIGR00231">
    <property type="entry name" value="small_GTP"/>
    <property type="match status" value="1"/>
</dbReference>
<dbReference type="SMART" id="SM00175">
    <property type="entry name" value="RAB"/>
    <property type="match status" value="1"/>
</dbReference>
<evidence type="ECO:0000256" key="2">
    <source>
        <dbReference type="ARBA" id="ARBA00023134"/>
    </source>
</evidence>
<dbReference type="SMART" id="SM00173">
    <property type="entry name" value="RAS"/>
    <property type="match status" value="1"/>
</dbReference>
<dbReference type="InterPro" id="IPR005225">
    <property type="entry name" value="Small_GTP-bd"/>
</dbReference>
<feature type="compositionally biased region" description="Polar residues" evidence="3">
    <location>
        <begin position="238"/>
        <end position="251"/>
    </location>
</feature>
<evidence type="ECO:0000313" key="4">
    <source>
        <dbReference type="Ensembl" id="ENSCCRP00000172664.1"/>
    </source>
</evidence>
<dbReference type="InterPro" id="IPR001806">
    <property type="entry name" value="Small_GTPase"/>
</dbReference>
<keyword evidence="1" id="KW-0547">Nucleotide-binding</keyword>
<accession>A0A9J8CS86</accession>
<dbReference type="GO" id="GO:0007264">
    <property type="term" value="P:small GTPase-mediated signal transduction"/>
    <property type="evidence" value="ECO:0007669"/>
    <property type="project" value="InterPro"/>
</dbReference>
<dbReference type="GO" id="GO:0003924">
    <property type="term" value="F:GTPase activity"/>
    <property type="evidence" value="ECO:0007669"/>
    <property type="project" value="InterPro"/>
</dbReference>
<dbReference type="PRINTS" id="PR00449">
    <property type="entry name" value="RASTRNSFRMNG"/>
</dbReference>
<evidence type="ECO:0000256" key="1">
    <source>
        <dbReference type="ARBA" id="ARBA00022741"/>
    </source>
</evidence>
<dbReference type="PANTHER" id="PTHR24072">
    <property type="entry name" value="RHO FAMILY GTPASE"/>
    <property type="match status" value="1"/>
</dbReference>
<dbReference type="GeneTree" id="ENSGT00940000157020"/>
<dbReference type="Proteomes" id="UP001108240">
    <property type="component" value="Unplaced"/>
</dbReference>
<dbReference type="Gene3D" id="3.40.50.300">
    <property type="entry name" value="P-loop containing nucleotide triphosphate hydrolases"/>
    <property type="match status" value="1"/>
</dbReference>
<dbReference type="Ensembl" id="ENSCCRT00000150539.1">
    <property type="protein sequence ID" value="ENSCCRP00000172664.1"/>
    <property type="gene ID" value="ENSCCRG00000077623.1"/>
</dbReference>
<organism evidence="4 5">
    <name type="scientific">Cyprinus carpio carpio</name>
    <dbReference type="NCBI Taxonomy" id="630221"/>
    <lineage>
        <taxon>Eukaryota</taxon>
        <taxon>Metazoa</taxon>
        <taxon>Chordata</taxon>
        <taxon>Craniata</taxon>
        <taxon>Vertebrata</taxon>
        <taxon>Euteleostomi</taxon>
        <taxon>Actinopterygii</taxon>
        <taxon>Neopterygii</taxon>
        <taxon>Teleostei</taxon>
        <taxon>Ostariophysi</taxon>
        <taxon>Cypriniformes</taxon>
        <taxon>Cyprinidae</taxon>
        <taxon>Cyprininae</taxon>
        <taxon>Cyprinus</taxon>
    </lineage>
</organism>
<dbReference type="OMA" id="HMPSRPY"/>
<reference evidence="4" key="2">
    <citation type="submission" date="2025-09" db="UniProtKB">
        <authorList>
            <consortium name="Ensembl"/>
        </authorList>
    </citation>
    <scope>IDENTIFICATION</scope>
</reference>
<keyword evidence="5" id="KW-1185">Reference proteome</keyword>
<dbReference type="InterPro" id="IPR003578">
    <property type="entry name" value="Small_GTPase_Rho"/>
</dbReference>
<name>A0A9J8CS86_CYPCA</name>